<dbReference type="AlphaFoldDB" id="U5E677"/>
<reference evidence="1 2" key="1">
    <citation type="journal article" date="2014" name="BMC Genomics">
        <title>Genome based analysis of type-I polyketide synthase and nonribosomal peptide synthetase gene clusters in seven strains of five representative Nocardia species.</title>
        <authorList>
            <person name="Komaki H."/>
            <person name="Ichikawa N."/>
            <person name="Hosoyama A."/>
            <person name="Takahashi-Nakaguchi A."/>
            <person name="Matsuzawa T."/>
            <person name="Suzuki K."/>
            <person name="Fujita N."/>
            <person name="Gonoi T."/>
        </authorList>
    </citation>
    <scope>NUCLEOTIDE SEQUENCE [LARGE SCALE GENOMIC DNA]</scope>
    <source>
        <strain evidence="1 2">NBRC 15531</strain>
    </source>
</reference>
<sequence length="341" mass="36146">MTTAFDQDVMITMRGVADSVGLPYTVNPVEIVDREVLIELREGPAGAPGPEGAAAWPWAWQGDVADAAALSALGLTTADARKAWRVVEDNAIYYWTGTEFITFADAFRRPGRRGPVNVLTGVGIAGPTGSTASARILGTAPNQQLEITFPRGAQGQQGDPGEAGRIADASDVSVTEENPLGQGYVLGFDAATEKFRPIPSPRLRGPWTIGNNQFLTAQNLKEDSKVLAAITIPAQPTEWRPWIEGAVGVSSNSPTRCDVTVRIGAPDGEVVAQGWGHWESRMAHVLISPGFAYPVEPGAQFGIVPANQTVTLYVVVSRVAGSGSYTVNGNYSHLQVRALPA</sequence>
<dbReference type="STRING" id="1824.SAMN05444423_101619"/>
<protein>
    <recommendedName>
        <fullName evidence="3">Minor tail protein</fullName>
    </recommendedName>
</protein>
<organism evidence="1 2">
    <name type="scientific">Nocardia asteroides NBRC 15531</name>
    <dbReference type="NCBI Taxonomy" id="1110697"/>
    <lineage>
        <taxon>Bacteria</taxon>
        <taxon>Bacillati</taxon>
        <taxon>Actinomycetota</taxon>
        <taxon>Actinomycetes</taxon>
        <taxon>Mycobacteriales</taxon>
        <taxon>Nocardiaceae</taxon>
        <taxon>Nocardia</taxon>
    </lineage>
</organism>
<evidence type="ECO:0000313" key="1">
    <source>
        <dbReference type="EMBL" id="GAD85377.1"/>
    </source>
</evidence>
<evidence type="ECO:0000313" key="2">
    <source>
        <dbReference type="Proteomes" id="UP000017048"/>
    </source>
</evidence>
<evidence type="ECO:0008006" key="3">
    <source>
        <dbReference type="Google" id="ProtNLM"/>
    </source>
</evidence>
<accession>U5E677</accession>
<comment type="caution">
    <text evidence="1">The sequence shown here is derived from an EMBL/GenBank/DDBJ whole genome shotgun (WGS) entry which is preliminary data.</text>
</comment>
<dbReference type="Proteomes" id="UP000017048">
    <property type="component" value="Unassembled WGS sequence"/>
</dbReference>
<proteinExistence type="predicted"/>
<gene>
    <name evidence="1" type="ORF">NCAST_31_00710</name>
</gene>
<dbReference type="eggNOG" id="ENOG5033AJ6">
    <property type="taxonomic scope" value="Bacteria"/>
</dbReference>
<dbReference type="EMBL" id="BAFO02000031">
    <property type="protein sequence ID" value="GAD85377.1"/>
    <property type="molecule type" value="Genomic_DNA"/>
</dbReference>
<name>U5E677_NOCAS</name>
<keyword evidence="2" id="KW-1185">Reference proteome</keyword>